<keyword evidence="1" id="KW-1133">Transmembrane helix</keyword>
<accession>A0AAV7THM0</accession>
<feature type="transmembrane region" description="Helical" evidence="1">
    <location>
        <begin position="109"/>
        <end position="126"/>
    </location>
</feature>
<name>A0AAV7THM0_PLEWA</name>
<gene>
    <name evidence="2" type="ORF">NDU88_000586</name>
</gene>
<feature type="transmembrane region" description="Helical" evidence="1">
    <location>
        <begin position="21"/>
        <end position="48"/>
    </location>
</feature>
<evidence type="ECO:0000313" key="2">
    <source>
        <dbReference type="EMBL" id="KAJ1175298.1"/>
    </source>
</evidence>
<sequence>MPRYALVYRNTLISAPGGFRCFRLTAVVALTLHFFLQYLSLIFLAAAAEARSSWRRRSNMAFHMAFTVFLPTSSQRPQRPCNATATEAAPPLPLPISVSFAFYAHPEHTQLYFNLVLLFMMCYICVR</sequence>
<dbReference type="AlphaFoldDB" id="A0AAV7THM0"/>
<organism evidence="2 3">
    <name type="scientific">Pleurodeles waltl</name>
    <name type="common">Iberian ribbed newt</name>
    <dbReference type="NCBI Taxonomy" id="8319"/>
    <lineage>
        <taxon>Eukaryota</taxon>
        <taxon>Metazoa</taxon>
        <taxon>Chordata</taxon>
        <taxon>Craniata</taxon>
        <taxon>Vertebrata</taxon>
        <taxon>Euteleostomi</taxon>
        <taxon>Amphibia</taxon>
        <taxon>Batrachia</taxon>
        <taxon>Caudata</taxon>
        <taxon>Salamandroidea</taxon>
        <taxon>Salamandridae</taxon>
        <taxon>Pleurodelinae</taxon>
        <taxon>Pleurodeles</taxon>
    </lineage>
</organism>
<evidence type="ECO:0000313" key="3">
    <source>
        <dbReference type="Proteomes" id="UP001066276"/>
    </source>
</evidence>
<keyword evidence="1" id="KW-0472">Membrane</keyword>
<dbReference type="Proteomes" id="UP001066276">
    <property type="component" value="Chromosome 3_2"/>
</dbReference>
<comment type="caution">
    <text evidence="2">The sequence shown here is derived from an EMBL/GenBank/DDBJ whole genome shotgun (WGS) entry which is preliminary data.</text>
</comment>
<keyword evidence="3" id="KW-1185">Reference proteome</keyword>
<reference evidence="2" key="1">
    <citation type="journal article" date="2022" name="bioRxiv">
        <title>Sequencing and chromosome-scale assembly of the giantPleurodeles waltlgenome.</title>
        <authorList>
            <person name="Brown T."/>
            <person name="Elewa A."/>
            <person name="Iarovenko S."/>
            <person name="Subramanian E."/>
            <person name="Araus A.J."/>
            <person name="Petzold A."/>
            <person name="Susuki M."/>
            <person name="Suzuki K.-i.T."/>
            <person name="Hayashi T."/>
            <person name="Toyoda A."/>
            <person name="Oliveira C."/>
            <person name="Osipova E."/>
            <person name="Leigh N.D."/>
            <person name="Simon A."/>
            <person name="Yun M.H."/>
        </authorList>
    </citation>
    <scope>NUCLEOTIDE SEQUENCE</scope>
    <source>
        <strain evidence="2">20211129_DDA</strain>
        <tissue evidence="2">Liver</tissue>
    </source>
</reference>
<evidence type="ECO:0000256" key="1">
    <source>
        <dbReference type="SAM" id="Phobius"/>
    </source>
</evidence>
<proteinExistence type="predicted"/>
<protein>
    <submittedName>
        <fullName evidence="2">Uncharacterized protein</fullName>
    </submittedName>
</protein>
<keyword evidence="1" id="KW-0812">Transmembrane</keyword>
<dbReference type="EMBL" id="JANPWB010000006">
    <property type="protein sequence ID" value="KAJ1175298.1"/>
    <property type="molecule type" value="Genomic_DNA"/>
</dbReference>